<reference evidence="2 3" key="1">
    <citation type="submission" date="2019-03" db="EMBL/GenBank/DDBJ databases">
        <title>Genomic Encyclopedia of Type Strains, Phase IV (KMG-IV): sequencing the most valuable type-strain genomes for metagenomic binning, comparative biology and taxonomic classification.</title>
        <authorList>
            <person name="Goeker M."/>
        </authorList>
    </citation>
    <scope>NUCLEOTIDE SEQUENCE [LARGE SCALE GENOMIC DNA]</scope>
    <source>
        <strain evidence="2 3">DSM 25059</strain>
    </source>
</reference>
<dbReference type="InterPro" id="IPR041657">
    <property type="entry name" value="HTH_17"/>
</dbReference>
<dbReference type="AlphaFoldDB" id="A0A4R6FWY8"/>
<protein>
    <submittedName>
        <fullName evidence="2">Excisionase family DNA binding protein</fullName>
    </submittedName>
</protein>
<evidence type="ECO:0000313" key="2">
    <source>
        <dbReference type="EMBL" id="TDN86479.1"/>
    </source>
</evidence>
<dbReference type="EMBL" id="SNWD01000001">
    <property type="protein sequence ID" value="TDN86479.1"/>
    <property type="molecule type" value="Genomic_DNA"/>
</dbReference>
<accession>A0A4R6FWY8</accession>
<dbReference type="RefSeq" id="WP_133493704.1">
    <property type="nucleotide sequence ID" value="NZ_BMLU01000001.1"/>
</dbReference>
<gene>
    <name evidence="2" type="ORF">EV664_10148</name>
</gene>
<sequence length="61" mass="6390">MKPLALSINDTAKALGIGRSLTYALIKTGKLDAVKMGTRTLVTTASIARLIQTNKDGTQAS</sequence>
<feature type="domain" description="Helix-turn-helix" evidence="1">
    <location>
        <begin position="6"/>
        <end position="54"/>
    </location>
</feature>
<dbReference type="Proteomes" id="UP000295493">
    <property type="component" value="Unassembled WGS sequence"/>
</dbReference>
<proteinExistence type="predicted"/>
<comment type="caution">
    <text evidence="2">The sequence shown here is derived from an EMBL/GenBank/DDBJ whole genome shotgun (WGS) entry which is preliminary data.</text>
</comment>
<evidence type="ECO:0000259" key="1">
    <source>
        <dbReference type="Pfam" id="PF12728"/>
    </source>
</evidence>
<organism evidence="2 3">
    <name type="scientific">Stakelama pacifica</name>
    <dbReference type="NCBI Taxonomy" id="517720"/>
    <lineage>
        <taxon>Bacteria</taxon>
        <taxon>Pseudomonadati</taxon>
        <taxon>Pseudomonadota</taxon>
        <taxon>Alphaproteobacteria</taxon>
        <taxon>Sphingomonadales</taxon>
        <taxon>Sphingomonadaceae</taxon>
        <taxon>Stakelama</taxon>
    </lineage>
</organism>
<name>A0A4R6FWY8_9SPHN</name>
<dbReference type="OrthoDB" id="7226381at2"/>
<evidence type="ECO:0000313" key="3">
    <source>
        <dbReference type="Proteomes" id="UP000295493"/>
    </source>
</evidence>
<keyword evidence="3" id="KW-1185">Reference proteome</keyword>
<dbReference type="Pfam" id="PF12728">
    <property type="entry name" value="HTH_17"/>
    <property type="match status" value="1"/>
</dbReference>